<dbReference type="InterPro" id="IPR010730">
    <property type="entry name" value="HET"/>
</dbReference>
<reference evidence="2" key="1">
    <citation type="journal article" date="2020" name="Stud. Mycol.">
        <title>101 Dothideomycetes genomes: a test case for predicting lifestyles and emergence of pathogens.</title>
        <authorList>
            <person name="Haridas S."/>
            <person name="Albert R."/>
            <person name="Binder M."/>
            <person name="Bloem J."/>
            <person name="Labutti K."/>
            <person name="Salamov A."/>
            <person name="Andreopoulos B."/>
            <person name="Baker S."/>
            <person name="Barry K."/>
            <person name="Bills G."/>
            <person name="Bluhm B."/>
            <person name="Cannon C."/>
            <person name="Castanera R."/>
            <person name="Culley D."/>
            <person name="Daum C."/>
            <person name="Ezra D."/>
            <person name="Gonzalez J."/>
            <person name="Henrissat B."/>
            <person name="Kuo A."/>
            <person name="Liang C."/>
            <person name="Lipzen A."/>
            <person name="Lutzoni F."/>
            <person name="Magnuson J."/>
            <person name="Mondo S."/>
            <person name="Nolan M."/>
            <person name="Ohm R."/>
            <person name="Pangilinan J."/>
            <person name="Park H.-J."/>
            <person name="Ramirez L."/>
            <person name="Alfaro M."/>
            <person name="Sun H."/>
            <person name="Tritt A."/>
            <person name="Yoshinaga Y."/>
            <person name="Zwiers L.-H."/>
            <person name="Turgeon B."/>
            <person name="Goodwin S."/>
            <person name="Spatafora J."/>
            <person name="Crous P."/>
            <person name="Grigoriev I."/>
        </authorList>
    </citation>
    <scope>NUCLEOTIDE SEQUENCE</scope>
    <source>
        <strain evidence="2">CBS 110217</strain>
    </source>
</reference>
<dbReference type="InterPro" id="IPR052895">
    <property type="entry name" value="HetReg/Transcr_Mod"/>
</dbReference>
<organism evidence="2 3">
    <name type="scientific">Setomelanomma holmii</name>
    <dbReference type="NCBI Taxonomy" id="210430"/>
    <lineage>
        <taxon>Eukaryota</taxon>
        <taxon>Fungi</taxon>
        <taxon>Dikarya</taxon>
        <taxon>Ascomycota</taxon>
        <taxon>Pezizomycotina</taxon>
        <taxon>Dothideomycetes</taxon>
        <taxon>Pleosporomycetidae</taxon>
        <taxon>Pleosporales</taxon>
        <taxon>Pleosporineae</taxon>
        <taxon>Phaeosphaeriaceae</taxon>
        <taxon>Setomelanomma</taxon>
    </lineage>
</organism>
<protein>
    <submittedName>
        <fullName evidence="2">HET-domain-containing protein</fullName>
    </submittedName>
</protein>
<dbReference type="AlphaFoldDB" id="A0A9P4LJ38"/>
<gene>
    <name evidence="2" type="ORF">EK21DRAFT_37833</name>
</gene>
<feature type="non-terminal residue" evidence="2">
    <location>
        <position position="129"/>
    </location>
</feature>
<evidence type="ECO:0000313" key="3">
    <source>
        <dbReference type="Proteomes" id="UP000799777"/>
    </source>
</evidence>
<dbReference type="PANTHER" id="PTHR24148">
    <property type="entry name" value="ANKYRIN REPEAT DOMAIN-CONTAINING PROTEIN 39 HOMOLOG-RELATED"/>
    <property type="match status" value="1"/>
</dbReference>
<dbReference type="Pfam" id="PF06985">
    <property type="entry name" value="HET"/>
    <property type="match status" value="1"/>
</dbReference>
<feature type="non-terminal residue" evidence="2">
    <location>
        <position position="1"/>
    </location>
</feature>
<dbReference type="PANTHER" id="PTHR24148:SF73">
    <property type="entry name" value="HET DOMAIN PROTEIN (AFU_ORTHOLOGUE AFUA_8G01020)"/>
    <property type="match status" value="1"/>
</dbReference>
<feature type="domain" description="Heterokaryon incompatibility" evidence="1">
    <location>
        <begin position="43"/>
        <end position="129"/>
    </location>
</feature>
<accession>A0A9P4LJ38</accession>
<proteinExistence type="predicted"/>
<evidence type="ECO:0000259" key="1">
    <source>
        <dbReference type="Pfam" id="PF06985"/>
    </source>
</evidence>
<comment type="caution">
    <text evidence="2">The sequence shown here is derived from an EMBL/GenBank/DDBJ whole genome shotgun (WGS) entry which is preliminary data.</text>
</comment>
<dbReference type="Proteomes" id="UP000799777">
    <property type="component" value="Unassembled WGS sequence"/>
</dbReference>
<dbReference type="EMBL" id="ML978230">
    <property type="protein sequence ID" value="KAF2027198.1"/>
    <property type="molecule type" value="Genomic_DNA"/>
</dbReference>
<sequence>PFVHEPLPLDTPSIRLLRIVPFDEEEIIRCELRHVRMDQAPQYTCLSYVWGAGDATARLLINGQPHNVQKNLFDFLYAASYPIKFLDPKFAQAIWVDALCIDQENPEEKNHQVQQMGNIYSRASKVVAW</sequence>
<keyword evidence="3" id="KW-1185">Reference proteome</keyword>
<dbReference type="OrthoDB" id="194358at2759"/>
<evidence type="ECO:0000313" key="2">
    <source>
        <dbReference type="EMBL" id="KAF2027198.1"/>
    </source>
</evidence>
<name>A0A9P4LJ38_9PLEO</name>